<comment type="caution">
    <text evidence="2">The sequence shown here is derived from an EMBL/GenBank/DDBJ whole genome shotgun (WGS) entry which is preliminary data.</text>
</comment>
<organism evidence="2 3">
    <name type="scientific">Cryptosporidium meleagridis</name>
    <dbReference type="NCBI Taxonomy" id="93969"/>
    <lineage>
        <taxon>Eukaryota</taxon>
        <taxon>Sar</taxon>
        <taxon>Alveolata</taxon>
        <taxon>Apicomplexa</taxon>
        <taxon>Conoidasida</taxon>
        <taxon>Coccidia</taxon>
        <taxon>Eucoccidiorida</taxon>
        <taxon>Eimeriorina</taxon>
        <taxon>Cryptosporidiidae</taxon>
        <taxon>Cryptosporidium</taxon>
    </lineage>
</organism>
<accession>A0A2P4YW71</accession>
<gene>
    <name evidence="2" type="ORF">CmeUKMEL1_00470</name>
</gene>
<dbReference type="Proteomes" id="UP000236928">
    <property type="component" value="Unassembled WGS sequence"/>
</dbReference>
<evidence type="ECO:0000313" key="2">
    <source>
        <dbReference type="EMBL" id="POM82053.1"/>
    </source>
</evidence>
<dbReference type="PANTHER" id="PTHR10855:SF1">
    <property type="entry name" value="26S PROTEASOME NON-ATPASE REGULATORY SUBUNIT 12"/>
    <property type="match status" value="1"/>
</dbReference>
<dbReference type="SUPFAM" id="SSF46785">
    <property type="entry name" value="Winged helix' DNA-binding domain"/>
    <property type="match status" value="1"/>
</dbReference>
<dbReference type="Gene3D" id="1.10.10.10">
    <property type="entry name" value="Winged helix-like DNA-binding domain superfamily/Winged helix DNA-binding domain"/>
    <property type="match status" value="1"/>
</dbReference>
<feature type="domain" description="PCI" evidence="1">
    <location>
        <begin position="448"/>
        <end position="533"/>
    </location>
</feature>
<protein>
    <submittedName>
        <fullName evidence="2">PCI domain protein</fullName>
    </submittedName>
</protein>
<dbReference type="InterPro" id="IPR000717">
    <property type="entry name" value="PCI_dom"/>
</dbReference>
<dbReference type="InterPro" id="IPR054559">
    <property type="entry name" value="PSMD12-CSN4-like_N"/>
</dbReference>
<name>A0A2P4YW71_9CRYT</name>
<dbReference type="Pfam" id="PF22241">
    <property type="entry name" value="PSMD12-CSN4_N"/>
    <property type="match status" value="1"/>
</dbReference>
<dbReference type="VEuPathDB" id="CryptoDB:CmeUKMEL1_00470"/>
<dbReference type="EMBL" id="JIBK01000002">
    <property type="protein sequence ID" value="POM82053.1"/>
    <property type="molecule type" value="Genomic_DNA"/>
</dbReference>
<dbReference type="GO" id="GO:0005737">
    <property type="term" value="C:cytoplasm"/>
    <property type="evidence" value="ECO:0007669"/>
    <property type="project" value="TreeGrafter"/>
</dbReference>
<dbReference type="SMART" id="SM00088">
    <property type="entry name" value="PINT"/>
    <property type="match status" value="1"/>
</dbReference>
<dbReference type="PANTHER" id="PTHR10855">
    <property type="entry name" value="26S PROTEASOME NON-ATPASE REGULATORY SUBUNIT 12/COP9 SIGNALOSOME COMPLEX SUBUNIT 4"/>
    <property type="match status" value="1"/>
</dbReference>
<keyword evidence="3" id="KW-1185">Reference proteome</keyword>
<dbReference type="InterPro" id="IPR036388">
    <property type="entry name" value="WH-like_DNA-bd_sf"/>
</dbReference>
<dbReference type="GO" id="GO:0008541">
    <property type="term" value="C:proteasome regulatory particle, lid subcomplex"/>
    <property type="evidence" value="ECO:0007669"/>
    <property type="project" value="TreeGrafter"/>
</dbReference>
<proteinExistence type="predicted"/>
<dbReference type="OrthoDB" id="268763at2759"/>
<dbReference type="AlphaFoldDB" id="A0A2P4YW71"/>
<evidence type="ECO:0000259" key="1">
    <source>
        <dbReference type="SMART" id="SM00088"/>
    </source>
</evidence>
<dbReference type="InterPro" id="IPR036390">
    <property type="entry name" value="WH_DNA-bd_sf"/>
</dbReference>
<dbReference type="Pfam" id="PF01399">
    <property type="entry name" value="PCI"/>
    <property type="match status" value="1"/>
</dbReference>
<dbReference type="InterPro" id="IPR040134">
    <property type="entry name" value="PSMD12/CSN4"/>
</dbReference>
<evidence type="ECO:0000313" key="3">
    <source>
        <dbReference type="Proteomes" id="UP000236928"/>
    </source>
</evidence>
<reference evidence="2 3" key="1">
    <citation type="submission" date="2014-04" db="EMBL/GenBank/DDBJ databases">
        <title>Comparative Genomics of Cryptosporidium Species.</title>
        <authorList>
            <person name="Silva J.C."/>
            <person name="Su Q."/>
            <person name="Chalmers R."/>
            <person name="Chibucos M.C."/>
            <person name="Elwin K."/>
            <person name="Godinez A."/>
            <person name="Guo F."/>
            <person name="Huynh K."/>
            <person name="Orvis J."/>
            <person name="Ott S."/>
            <person name="Sadzewicz L."/>
            <person name="Sengamalay N."/>
            <person name="Shetty A."/>
            <person name="Sun M."/>
            <person name="Tallon L."/>
            <person name="Xiao L."/>
            <person name="Zhang H."/>
            <person name="Fraser C.M."/>
            <person name="Zhu G."/>
            <person name="Kissinger J."/>
            <person name="Widmer G."/>
        </authorList>
    </citation>
    <scope>NUCLEOTIDE SEQUENCE [LARGE SCALE GENOMIC DNA]</scope>
    <source>
        <strain evidence="2 3">UKMEL1</strain>
    </source>
</reference>
<sequence length="560" mass="65783">MQDQNNKEQLNETVNPISELESLVKDPKCTQDLSVETDSLITKLENAGVNEISFQNAVEELLVLEKKCRQVSDSNSSCKIIYKIISWLLKYSKNIDEPLLVIQKICKKRSQLKKVISYIIQLFLNLVIDSMVALNPNFAKYNSSRKPIEAITNFEESYRSISYEIKNMAECNKIITILSEITQGKIYLELERARLMLILSNIKQEDNDLKEASKLLEDITVETIGNMDLREKTQYVLEQMRLSLLCKDFVRLQIFAKKINPKIIEKFIDLKVIYYQYLIILWHYEQNPKEISNCFLSLLDSIANFENSTENNYEKLIAEIPEYMKSPISQYNFSEEMPTTASCIEGYVIYLILGPYSTNIRDELIKFNKDYQKHIERNIQYISDLLNDYINNELIFLESTKNFNYTIPKYFNLLSNCFFFSNNDCEMNNDVYYTEYKRCKINLCKKKDRFTLFMQRIQERNISIISCYYKTISFQRVQDLLNLDGQELQLVVNNLVERSIFSAKINQPAEIITFTSNNNNGQFNKFHENVGEILNKLDLLKDLISNDMMIHQFNSKINNK</sequence>